<evidence type="ECO:0000256" key="1">
    <source>
        <dbReference type="SAM" id="MobiDB-lite"/>
    </source>
</evidence>
<organism evidence="2 3">
    <name type="scientific">Fusarium redolens</name>
    <dbReference type="NCBI Taxonomy" id="48865"/>
    <lineage>
        <taxon>Eukaryota</taxon>
        <taxon>Fungi</taxon>
        <taxon>Dikarya</taxon>
        <taxon>Ascomycota</taxon>
        <taxon>Pezizomycotina</taxon>
        <taxon>Sordariomycetes</taxon>
        <taxon>Hypocreomycetidae</taxon>
        <taxon>Hypocreales</taxon>
        <taxon>Nectriaceae</taxon>
        <taxon>Fusarium</taxon>
        <taxon>Fusarium redolens species complex</taxon>
    </lineage>
</organism>
<dbReference type="Proteomes" id="UP000720189">
    <property type="component" value="Unassembled WGS sequence"/>
</dbReference>
<sequence length="194" mass="22395">MDCNNVEPRRSLVRKQGYNPASGNTMPLVTSYFFPFLSDAFLKPLAKIYIDSNNNPEKFLKENDQYDTITVGKYCAQVFQPSQEFQPAQAQLPEKPKQPLKRVDSMALQAVTRNSRRGKQTPNLRVISNSSCVNLLIWQHDQGRIRLNATISSTTSTFSFMIMGLTAFRQRKKICYQADIVYHFCFLAFDFTRW</sequence>
<evidence type="ECO:0000313" key="2">
    <source>
        <dbReference type="EMBL" id="KAH7259711.1"/>
    </source>
</evidence>
<dbReference type="SUPFAM" id="SSF48371">
    <property type="entry name" value="ARM repeat"/>
    <property type="match status" value="1"/>
</dbReference>
<dbReference type="RefSeq" id="XP_046052419.1">
    <property type="nucleotide sequence ID" value="XM_046199155.1"/>
</dbReference>
<dbReference type="OrthoDB" id="2113814at2759"/>
<keyword evidence="3" id="KW-1185">Reference proteome</keyword>
<proteinExistence type="predicted"/>
<gene>
    <name evidence="2" type="ORF">BKA55DRAFT_688003</name>
</gene>
<name>A0A9P9HLT3_FUSRE</name>
<evidence type="ECO:0000313" key="3">
    <source>
        <dbReference type="Proteomes" id="UP000720189"/>
    </source>
</evidence>
<dbReference type="EMBL" id="JAGMUX010000005">
    <property type="protein sequence ID" value="KAH7259711.1"/>
    <property type="molecule type" value="Genomic_DNA"/>
</dbReference>
<dbReference type="InterPro" id="IPR016024">
    <property type="entry name" value="ARM-type_fold"/>
</dbReference>
<protein>
    <submittedName>
        <fullName evidence="2">Uncharacterized protein</fullName>
    </submittedName>
</protein>
<accession>A0A9P9HLT3</accession>
<reference evidence="2" key="1">
    <citation type="journal article" date="2021" name="Nat. Commun.">
        <title>Genetic determinants of endophytism in the Arabidopsis root mycobiome.</title>
        <authorList>
            <person name="Mesny F."/>
            <person name="Miyauchi S."/>
            <person name="Thiergart T."/>
            <person name="Pickel B."/>
            <person name="Atanasova L."/>
            <person name="Karlsson M."/>
            <person name="Huettel B."/>
            <person name="Barry K.W."/>
            <person name="Haridas S."/>
            <person name="Chen C."/>
            <person name="Bauer D."/>
            <person name="Andreopoulos W."/>
            <person name="Pangilinan J."/>
            <person name="LaButti K."/>
            <person name="Riley R."/>
            <person name="Lipzen A."/>
            <person name="Clum A."/>
            <person name="Drula E."/>
            <person name="Henrissat B."/>
            <person name="Kohler A."/>
            <person name="Grigoriev I.V."/>
            <person name="Martin F.M."/>
            <person name="Hacquard S."/>
        </authorList>
    </citation>
    <scope>NUCLEOTIDE SEQUENCE</scope>
    <source>
        <strain evidence="2">MPI-CAGE-AT-0023</strain>
    </source>
</reference>
<dbReference type="GeneID" id="70229109"/>
<feature type="region of interest" description="Disordered" evidence="1">
    <location>
        <begin position="1"/>
        <end position="20"/>
    </location>
</feature>
<dbReference type="AlphaFoldDB" id="A0A9P9HLT3"/>
<comment type="caution">
    <text evidence="2">The sequence shown here is derived from an EMBL/GenBank/DDBJ whole genome shotgun (WGS) entry which is preliminary data.</text>
</comment>